<proteinExistence type="predicted"/>
<feature type="region of interest" description="Disordered" evidence="2">
    <location>
        <begin position="518"/>
        <end position="538"/>
    </location>
</feature>
<protein>
    <recommendedName>
        <fullName evidence="4">EGF-like domain-containing protein</fullName>
    </recommendedName>
</protein>
<accession>A0AAW1Q7G5</accession>
<feature type="region of interest" description="Disordered" evidence="2">
    <location>
        <begin position="842"/>
        <end position="886"/>
    </location>
</feature>
<keyword evidence="1" id="KW-1015">Disulfide bond</keyword>
<keyword evidence="3" id="KW-1133">Transmembrane helix</keyword>
<keyword evidence="6" id="KW-1185">Reference proteome</keyword>
<feature type="compositionally biased region" description="Polar residues" evidence="2">
    <location>
        <begin position="627"/>
        <end position="644"/>
    </location>
</feature>
<feature type="domain" description="EGF-like" evidence="4">
    <location>
        <begin position="49"/>
        <end position="84"/>
    </location>
</feature>
<evidence type="ECO:0000256" key="3">
    <source>
        <dbReference type="SAM" id="Phobius"/>
    </source>
</evidence>
<name>A0AAW1Q7G5_9CHLO</name>
<keyword evidence="3" id="KW-0812">Transmembrane</keyword>
<feature type="region of interest" description="Disordered" evidence="2">
    <location>
        <begin position="621"/>
        <end position="644"/>
    </location>
</feature>
<keyword evidence="1" id="KW-0245">EGF-like domain</keyword>
<feature type="region of interest" description="Disordered" evidence="2">
    <location>
        <begin position="954"/>
        <end position="1046"/>
    </location>
</feature>
<evidence type="ECO:0000259" key="4">
    <source>
        <dbReference type="PROSITE" id="PS50026"/>
    </source>
</evidence>
<evidence type="ECO:0000256" key="1">
    <source>
        <dbReference type="PROSITE-ProRule" id="PRU00076"/>
    </source>
</evidence>
<dbReference type="EMBL" id="JALJOR010000005">
    <property type="protein sequence ID" value="KAK9816877.1"/>
    <property type="molecule type" value="Genomic_DNA"/>
</dbReference>
<feature type="transmembrane region" description="Helical" evidence="3">
    <location>
        <begin position="487"/>
        <end position="509"/>
    </location>
</feature>
<organism evidence="5 6">
    <name type="scientific">[Myrmecia] bisecta</name>
    <dbReference type="NCBI Taxonomy" id="41462"/>
    <lineage>
        <taxon>Eukaryota</taxon>
        <taxon>Viridiplantae</taxon>
        <taxon>Chlorophyta</taxon>
        <taxon>core chlorophytes</taxon>
        <taxon>Trebouxiophyceae</taxon>
        <taxon>Trebouxiales</taxon>
        <taxon>Trebouxiaceae</taxon>
        <taxon>Myrmecia</taxon>
    </lineage>
</organism>
<feature type="compositionally biased region" description="Basic and acidic residues" evidence="2">
    <location>
        <begin position="1027"/>
        <end position="1038"/>
    </location>
</feature>
<feature type="compositionally biased region" description="Low complexity" evidence="2">
    <location>
        <begin position="555"/>
        <end position="571"/>
    </location>
</feature>
<feature type="region of interest" description="Disordered" evidence="2">
    <location>
        <begin position="552"/>
        <end position="591"/>
    </location>
</feature>
<comment type="caution">
    <text evidence="5">The sequence shown here is derived from an EMBL/GenBank/DDBJ whole genome shotgun (WGS) entry which is preliminary data.</text>
</comment>
<feature type="compositionally biased region" description="Low complexity" evidence="2">
    <location>
        <begin position="981"/>
        <end position="1003"/>
    </location>
</feature>
<comment type="caution">
    <text evidence="1">Lacks conserved residue(s) required for the propagation of feature annotation.</text>
</comment>
<evidence type="ECO:0000313" key="5">
    <source>
        <dbReference type="EMBL" id="KAK9816877.1"/>
    </source>
</evidence>
<keyword evidence="3" id="KW-0472">Membrane</keyword>
<dbReference type="PROSITE" id="PS50026">
    <property type="entry name" value="EGF_3"/>
    <property type="match status" value="1"/>
</dbReference>
<feature type="disulfide bond" evidence="1">
    <location>
        <begin position="74"/>
        <end position="83"/>
    </location>
</feature>
<dbReference type="Pfam" id="PF23106">
    <property type="entry name" value="EGF_Teneurin"/>
    <property type="match status" value="1"/>
</dbReference>
<gene>
    <name evidence="5" type="ORF">WJX72_006446</name>
</gene>
<evidence type="ECO:0000256" key="2">
    <source>
        <dbReference type="SAM" id="MobiDB-lite"/>
    </source>
</evidence>
<dbReference type="InterPro" id="IPR000742">
    <property type="entry name" value="EGF"/>
</dbReference>
<dbReference type="AlphaFoldDB" id="A0AAW1Q7G5"/>
<feature type="compositionally biased region" description="Low complexity" evidence="2">
    <location>
        <begin position="954"/>
        <end position="968"/>
    </location>
</feature>
<dbReference type="SMART" id="SM00181">
    <property type="entry name" value="EGF"/>
    <property type="match status" value="2"/>
</dbReference>
<dbReference type="PROSITE" id="PS00022">
    <property type="entry name" value="EGF_1"/>
    <property type="match status" value="1"/>
</dbReference>
<dbReference type="CDD" id="cd00055">
    <property type="entry name" value="EGF_Lam"/>
    <property type="match status" value="1"/>
</dbReference>
<dbReference type="Proteomes" id="UP001489004">
    <property type="component" value="Unassembled WGS sequence"/>
</dbReference>
<reference evidence="5 6" key="1">
    <citation type="journal article" date="2024" name="Nat. Commun.">
        <title>Phylogenomics reveals the evolutionary origins of lichenization in chlorophyte algae.</title>
        <authorList>
            <person name="Puginier C."/>
            <person name="Libourel C."/>
            <person name="Otte J."/>
            <person name="Skaloud P."/>
            <person name="Haon M."/>
            <person name="Grisel S."/>
            <person name="Petersen M."/>
            <person name="Berrin J.G."/>
            <person name="Delaux P.M."/>
            <person name="Dal Grande F."/>
            <person name="Keller J."/>
        </authorList>
    </citation>
    <scope>NUCLEOTIDE SEQUENCE [LARGE SCALE GENOMIC DNA]</scope>
    <source>
        <strain evidence="5 6">SAG 2043</strain>
    </source>
</reference>
<evidence type="ECO:0000313" key="6">
    <source>
        <dbReference type="Proteomes" id="UP001489004"/>
    </source>
</evidence>
<sequence>MWTVSAWSACTAGRATRSVTCTRAQGGTADDSVCATNTGYTPASNRLCDVFSCQADSDCSGNGVCEKNTGTCLCKPDFQGEACNIATAHCNATTAATNATAAPATTSTLCCASGVVDKKGSCCASGVVDNTGACCGDKASLDRNGQCCSQKLDACGMCGGDGLIIDFVGTCCNGVIDAGGLCCAKPHVVDEFGVCGGNSSTGILVLDIDVVTDVTQGLSDHNSANYAAFEKAYTTVLATIINVPAGQVQLKTIYATSSTGRRLLDVSTAEDALVGGWRKQLRHWMLHSPRHTTAKAVTTLPASAASHLLVQPTTDRRLLASGASSTLVTVQTTAQIRPPYPTDVPFPEVLEVMLGIYSNTPEHGAIGIKELADINKIGLAGNSICEVGEMPNGTTAGVSSDCPLAFHPVPIKGSKFCSGKGTPVAALGTCQCFVGYDGTACESCAEGYALMAGTCQRTYAGFLAEAKALAAAAAAPSPAKHVAGASVTLPVTAAVVGAVALLVALALFTTYHRRRQARRAGSAASDATKAGAQRTGSAGSAMSGLAWAFADPERGSSATSGTSSLTTPGAAGRSGTALLVDGESSPAPSRRGNFKMVLLNSKPLGHIAKWLTANGITEDQVEVQQAPARSSSQTSSEGSLAPSDTSVYQHFKKVYNNFAMETGEIPTPPPATRPEYAMEKMDSIVGKPGYGFQVAASADKSAAARRGSMAFSQGSDDGSDAGLVAAKPARRGLFGFSLGTSEPMAATTAAAARDPSMAFSDASSEGKVPRAMLGSVAFASEEAAAVRQARRASLAFSSASSDDSQTSAGRKQMGSIAFADSAAAKAKAPQLGSFAFSEGEARKGGRAGQMGSFAFSDDDATSKGKTPARLGSFAFSNASSDDERRSAKRHGFNYALDEEGRRAARPSGVAMEALPEGGVQRAESTMSTDTIKSKRSYAYKMDVVEQRKRYATFSTVDASDSSITSASSGDGNLTARPNALFSSFVSTSEASTSSHTSGSVAPSDPSSNGSGRALISSKAPPKKPASWRRDNNIKEDKPLPPPAPSS</sequence>
<dbReference type="InterPro" id="IPR002049">
    <property type="entry name" value="LE_dom"/>
</dbReference>